<organism evidence="4 5">
    <name type="scientific">Haloferula helveola</name>
    <dbReference type="NCBI Taxonomy" id="490095"/>
    <lineage>
        <taxon>Bacteria</taxon>
        <taxon>Pseudomonadati</taxon>
        <taxon>Verrucomicrobiota</taxon>
        <taxon>Verrucomicrobiia</taxon>
        <taxon>Verrucomicrobiales</taxon>
        <taxon>Verrucomicrobiaceae</taxon>
        <taxon>Haloferula</taxon>
    </lineage>
</organism>
<evidence type="ECO:0000259" key="3">
    <source>
        <dbReference type="PROSITE" id="PS51000"/>
    </source>
</evidence>
<dbReference type="InterPro" id="IPR001034">
    <property type="entry name" value="DeoR_HTH"/>
</dbReference>
<name>A0ABM7RPG4_9BACT</name>
<dbReference type="InterPro" id="IPR050313">
    <property type="entry name" value="Carb_Metab_HTH_regulators"/>
</dbReference>
<dbReference type="RefSeq" id="WP_338686755.1">
    <property type="nucleotide sequence ID" value="NZ_AP024702.1"/>
</dbReference>
<dbReference type="PANTHER" id="PTHR30363">
    <property type="entry name" value="HTH-TYPE TRANSCRIPTIONAL REGULATOR SRLR-RELATED"/>
    <property type="match status" value="1"/>
</dbReference>
<keyword evidence="2" id="KW-0804">Transcription</keyword>
<dbReference type="SUPFAM" id="SSF100950">
    <property type="entry name" value="NagB/RpiA/CoA transferase-like"/>
    <property type="match status" value="1"/>
</dbReference>
<gene>
    <name evidence="4" type="ORF">HAHE_38340</name>
</gene>
<sequence length="250" mass="27659">MLAAERHRSILTKARESGIVRTGELAREFGVAEETIRRDLDLLSKRGHLSRTHGGALDAASALTELSQNERETLQLHEKSRIATLAAGLVQSGETVLLDASSSALELAAKLPSEIKVVTYSLSVIERLASRTDLELLQLGGTYEPRGRRFSGMLTENAVLSLRIDRFFFSGRGFDLQHGISEPNPDQARLKTLMLRHAGWSCALIDHTKLGLRSDYNFARPGDFDSLVTDPKSKAFFRGKTRSLPFKLIV</sequence>
<keyword evidence="5" id="KW-1185">Reference proteome</keyword>
<evidence type="ECO:0000256" key="1">
    <source>
        <dbReference type="ARBA" id="ARBA00023015"/>
    </source>
</evidence>
<dbReference type="InterPro" id="IPR037171">
    <property type="entry name" value="NagB/RpiA_transferase-like"/>
</dbReference>
<dbReference type="PROSITE" id="PS51000">
    <property type="entry name" value="HTH_DEOR_2"/>
    <property type="match status" value="1"/>
</dbReference>
<dbReference type="InterPro" id="IPR036390">
    <property type="entry name" value="WH_DNA-bd_sf"/>
</dbReference>
<keyword evidence="4" id="KW-0238">DNA-binding</keyword>
<reference evidence="4 5" key="1">
    <citation type="submission" date="2021-06" db="EMBL/GenBank/DDBJ databases">
        <title>Complete genome of Haloferula helveola possessing various polysaccharide degrading enzymes.</title>
        <authorList>
            <person name="Takami H."/>
            <person name="Huang C."/>
            <person name="Hamasaki K."/>
        </authorList>
    </citation>
    <scope>NUCLEOTIDE SEQUENCE [LARGE SCALE GENOMIC DNA]</scope>
    <source>
        <strain evidence="4 5">CN-1</strain>
    </source>
</reference>
<dbReference type="PRINTS" id="PR00037">
    <property type="entry name" value="HTHLACR"/>
</dbReference>
<dbReference type="GO" id="GO:0003677">
    <property type="term" value="F:DNA binding"/>
    <property type="evidence" value="ECO:0007669"/>
    <property type="project" value="UniProtKB-KW"/>
</dbReference>
<dbReference type="InterPro" id="IPR036388">
    <property type="entry name" value="WH-like_DNA-bd_sf"/>
</dbReference>
<dbReference type="SMART" id="SM00420">
    <property type="entry name" value="HTH_DEOR"/>
    <property type="match status" value="1"/>
</dbReference>
<accession>A0ABM7RPG4</accession>
<evidence type="ECO:0000313" key="5">
    <source>
        <dbReference type="Proteomes" id="UP001374893"/>
    </source>
</evidence>
<keyword evidence="1" id="KW-0805">Transcription regulation</keyword>
<feature type="domain" description="HTH deoR-type" evidence="3">
    <location>
        <begin position="3"/>
        <end position="58"/>
    </location>
</feature>
<dbReference type="Pfam" id="PF08220">
    <property type="entry name" value="HTH_DeoR"/>
    <property type="match status" value="1"/>
</dbReference>
<dbReference type="Gene3D" id="1.10.10.10">
    <property type="entry name" value="Winged helix-like DNA-binding domain superfamily/Winged helix DNA-binding domain"/>
    <property type="match status" value="1"/>
</dbReference>
<dbReference type="PANTHER" id="PTHR30363:SF44">
    <property type="entry name" value="AGA OPERON TRANSCRIPTIONAL REPRESSOR-RELATED"/>
    <property type="match status" value="1"/>
</dbReference>
<dbReference type="InterPro" id="IPR014036">
    <property type="entry name" value="DeoR-like_C"/>
</dbReference>
<dbReference type="SMART" id="SM01134">
    <property type="entry name" value="DeoRC"/>
    <property type="match status" value="1"/>
</dbReference>
<proteinExistence type="predicted"/>
<dbReference type="SUPFAM" id="SSF46785">
    <property type="entry name" value="Winged helix' DNA-binding domain"/>
    <property type="match status" value="1"/>
</dbReference>
<dbReference type="EMBL" id="AP024702">
    <property type="protein sequence ID" value="BCX49926.1"/>
    <property type="molecule type" value="Genomic_DNA"/>
</dbReference>
<protein>
    <submittedName>
        <fullName evidence="4">DNA-binding transcriptional regulator, DeoR/GlpR family</fullName>
    </submittedName>
</protein>
<dbReference type="Proteomes" id="UP001374893">
    <property type="component" value="Chromosome"/>
</dbReference>
<evidence type="ECO:0000313" key="4">
    <source>
        <dbReference type="EMBL" id="BCX49926.1"/>
    </source>
</evidence>
<evidence type="ECO:0000256" key="2">
    <source>
        <dbReference type="ARBA" id="ARBA00023163"/>
    </source>
</evidence>
<dbReference type="Pfam" id="PF00455">
    <property type="entry name" value="DeoRC"/>
    <property type="match status" value="1"/>
</dbReference>